<accession>A0A4R8M721</accession>
<gene>
    <name evidence="7" type="primary">rplF</name>
    <name evidence="11" type="ORF">C8D99_11482</name>
</gene>
<feature type="domain" description="Large ribosomal subunit protein uL6 alpha-beta" evidence="10">
    <location>
        <begin position="90"/>
        <end position="164"/>
    </location>
</feature>
<dbReference type="InterPro" id="IPR020040">
    <property type="entry name" value="Ribosomal_uL6_a/b-dom"/>
</dbReference>
<dbReference type="InterPro" id="IPR019906">
    <property type="entry name" value="Ribosomal_uL6_bac-type"/>
</dbReference>
<evidence type="ECO:0000256" key="4">
    <source>
        <dbReference type="ARBA" id="ARBA00022884"/>
    </source>
</evidence>
<dbReference type="RefSeq" id="WP_133958109.1">
    <property type="nucleotide sequence ID" value="NZ_SORI01000014.1"/>
</dbReference>
<dbReference type="PRINTS" id="PR00059">
    <property type="entry name" value="RIBOSOMALL6"/>
</dbReference>
<dbReference type="Gene3D" id="3.90.930.12">
    <property type="entry name" value="Ribosomal protein L6, alpha-beta domain"/>
    <property type="match status" value="2"/>
</dbReference>
<evidence type="ECO:0000256" key="1">
    <source>
        <dbReference type="ARBA" id="ARBA00009356"/>
    </source>
</evidence>
<dbReference type="AlphaFoldDB" id="A0A4R8M721"/>
<dbReference type="InterPro" id="IPR000702">
    <property type="entry name" value="Ribosomal_uL6-like"/>
</dbReference>
<keyword evidence="12" id="KW-1185">Reference proteome</keyword>
<dbReference type="FunFam" id="3.90.930.12:FF:000002">
    <property type="entry name" value="50S ribosomal protein L6"/>
    <property type="match status" value="1"/>
</dbReference>
<dbReference type="PANTHER" id="PTHR11655:SF14">
    <property type="entry name" value="LARGE RIBOSOMAL SUBUNIT PROTEIN UL6M"/>
    <property type="match status" value="1"/>
</dbReference>
<evidence type="ECO:0000256" key="5">
    <source>
        <dbReference type="ARBA" id="ARBA00022980"/>
    </source>
</evidence>
<feature type="domain" description="Large ribosomal subunit protein uL6 alpha-beta" evidence="10">
    <location>
        <begin position="12"/>
        <end position="82"/>
    </location>
</feature>
<protein>
    <recommendedName>
        <fullName evidence="7">Large ribosomal subunit protein uL6</fullName>
    </recommendedName>
</protein>
<evidence type="ECO:0000259" key="10">
    <source>
        <dbReference type="Pfam" id="PF00347"/>
    </source>
</evidence>
<evidence type="ECO:0000256" key="3">
    <source>
        <dbReference type="ARBA" id="ARBA00022730"/>
    </source>
</evidence>
<dbReference type="PANTHER" id="PTHR11655">
    <property type="entry name" value="60S/50S RIBOSOMAL PROTEIN L6/L9"/>
    <property type="match status" value="1"/>
</dbReference>
<dbReference type="InterPro" id="IPR036789">
    <property type="entry name" value="Ribosomal_uL6-like_a/b-dom_sf"/>
</dbReference>
<evidence type="ECO:0000313" key="12">
    <source>
        <dbReference type="Proteomes" id="UP000295066"/>
    </source>
</evidence>
<organism evidence="11 12">
    <name type="scientific">Aminivibrio pyruvatiphilus</name>
    <dbReference type="NCBI Taxonomy" id="1005740"/>
    <lineage>
        <taxon>Bacteria</taxon>
        <taxon>Thermotogati</taxon>
        <taxon>Synergistota</taxon>
        <taxon>Synergistia</taxon>
        <taxon>Synergistales</taxon>
        <taxon>Aminobacteriaceae</taxon>
        <taxon>Aminivibrio</taxon>
    </lineage>
</organism>
<keyword evidence="6 7" id="KW-0687">Ribonucleoprotein</keyword>
<sequence>MSRIGRKIIPLGSGVSIAVNDGDVTVQGPKGKLSTPTVPGIDVAVEDGHVVVSRQNEQKQTKSFHGMMRALIANMVTGVSTGFKKDLEIVGVGYRAQMQGKKLILNLGYSNPVEYEAPAGIDIAVEGPTKLSVAGIDKQAVGQVAAIIRGFRSPEPYQGKGIRYAGERIIRKAGKTGAK</sequence>
<evidence type="ECO:0000256" key="7">
    <source>
        <dbReference type="HAMAP-Rule" id="MF_01365"/>
    </source>
</evidence>
<keyword evidence="4 7" id="KW-0694">RNA-binding</keyword>
<dbReference type="Proteomes" id="UP000295066">
    <property type="component" value="Unassembled WGS sequence"/>
</dbReference>
<dbReference type="GO" id="GO:0002181">
    <property type="term" value="P:cytoplasmic translation"/>
    <property type="evidence" value="ECO:0007669"/>
    <property type="project" value="TreeGrafter"/>
</dbReference>
<dbReference type="EMBL" id="SORI01000014">
    <property type="protein sequence ID" value="TDY58390.1"/>
    <property type="molecule type" value="Genomic_DNA"/>
</dbReference>
<comment type="subunit">
    <text evidence="2 7">Part of the 50S ribosomal subunit.</text>
</comment>
<dbReference type="GO" id="GO:0022625">
    <property type="term" value="C:cytosolic large ribosomal subunit"/>
    <property type="evidence" value="ECO:0007669"/>
    <property type="project" value="UniProtKB-UniRule"/>
</dbReference>
<proteinExistence type="inferred from homology"/>
<name>A0A4R8M721_9BACT</name>
<dbReference type="FunFam" id="3.90.930.12:FF:000001">
    <property type="entry name" value="50S ribosomal protein L6"/>
    <property type="match status" value="1"/>
</dbReference>
<dbReference type="PIRSF" id="PIRSF002162">
    <property type="entry name" value="Ribosomal_L6"/>
    <property type="match status" value="1"/>
</dbReference>
<dbReference type="HAMAP" id="MF_01365_B">
    <property type="entry name" value="Ribosomal_uL6_B"/>
    <property type="match status" value="1"/>
</dbReference>
<evidence type="ECO:0000256" key="9">
    <source>
        <dbReference type="RuleBase" id="RU003870"/>
    </source>
</evidence>
<keyword evidence="3 7" id="KW-0699">rRNA-binding</keyword>
<comment type="function">
    <text evidence="7 9">This protein binds to the 23S rRNA, and is important in its secondary structure. It is located near the subunit interface in the base of the L7/L12 stalk, and near the tRNA binding site of the peptidyltransferase center.</text>
</comment>
<dbReference type="GO" id="GO:0003735">
    <property type="term" value="F:structural constituent of ribosome"/>
    <property type="evidence" value="ECO:0007669"/>
    <property type="project" value="UniProtKB-UniRule"/>
</dbReference>
<keyword evidence="5 7" id="KW-0689">Ribosomal protein</keyword>
<dbReference type="OrthoDB" id="9805007at2"/>
<reference evidence="11 12" key="1">
    <citation type="submission" date="2019-03" db="EMBL/GenBank/DDBJ databases">
        <title>Genomic Encyclopedia of Type Strains, Phase IV (KMG-IV): sequencing the most valuable type-strain genomes for metagenomic binning, comparative biology and taxonomic classification.</title>
        <authorList>
            <person name="Goeker M."/>
        </authorList>
    </citation>
    <scope>NUCLEOTIDE SEQUENCE [LARGE SCALE GENOMIC DNA]</scope>
    <source>
        <strain evidence="11 12">DSM 25964</strain>
    </source>
</reference>
<dbReference type="NCBIfam" id="TIGR03654">
    <property type="entry name" value="L6_bact"/>
    <property type="match status" value="1"/>
</dbReference>
<comment type="similarity">
    <text evidence="1 7 8">Belongs to the universal ribosomal protein uL6 family.</text>
</comment>
<dbReference type="Pfam" id="PF00347">
    <property type="entry name" value="Ribosomal_L6"/>
    <property type="match status" value="2"/>
</dbReference>
<evidence type="ECO:0000256" key="2">
    <source>
        <dbReference type="ARBA" id="ARBA00011838"/>
    </source>
</evidence>
<dbReference type="GO" id="GO:0019843">
    <property type="term" value="F:rRNA binding"/>
    <property type="evidence" value="ECO:0007669"/>
    <property type="project" value="UniProtKB-UniRule"/>
</dbReference>
<evidence type="ECO:0000256" key="8">
    <source>
        <dbReference type="RuleBase" id="RU003869"/>
    </source>
</evidence>
<evidence type="ECO:0000313" key="11">
    <source>
        <dbReference type="EMBL" id="TDY58390.1"/>
    </source>
</evidence>
<dbReference type="SUPFAM" id="SSF56053">
    <property type="entry name" value="Ribosomal protein L6"/>
    <property type="match status" value="2"/>
</dbReference>
<evidence type="ECO:0000256" key="6">
    <source>
        <dbReference type="ARBA" id="ARBA00023274"/>
    </source>
</evidence>
<comment type="caution">
    <text evidence="11">The sequence shown here is derived from an EMBL/GenBank/DDBJ whole genome shotgun (WGS) entry which is preliminary data.</text>
</comment>